<dbReference type="EMBL" id="LT984491">
    <property type="protein sequence ID" value="SPC48798.1"/>
    <property type="molecule type" value="Genomic_DNA"/>
</dbReference>
<sequence>MATLSPTLFFDPHATSDRLRGSPFVVISVVRIEIGVGPSLKAGPNRRIFS</sequence>
<keyword evidence="1" id="KW-0614">Plasmid</keyword>
<evidence type="ECO:0000313" key="1">
    <source>
        <dbReference type="EMBL" id="SPC48798.1"/>
    </source>
</evidence>
<gene>
    <name evidence="1" type="ORF">BAJOO9_004</name>
</gene>
<organism evidence="1">
    <name type="scientific">Haloquadratum walsbyi</name>
    <dbReference type="NCBI Taxonomy" id="293091"/>
    <lineage>
        <taxon>Archaea</taxon>
        <taxon>Methanobacteriati</taxon>
        <taxon>Methanobacteriota</taxon>
        <taxon>Stenosarchaea group</taxon>
        <taxon>Halobacteria</taxon>
        <taxon>Halobacteriales</taxon>
        <taxon>Haloferacaceae</taxon>
        <taxon>Haloquadratum</taxon>
    </lineage>
</organism>
<geneLocation type="plasmid" evidence="1">
    <name>I</name>
</geneLocation>
<reference evidence="1" key="1">
    <citation type="submission" date="2018-01" db="EMBL/GenBank/DDBJ databases">
        <authorList>
            <person name="Dyall-Smith M."/>
        </authorList>
    </citation>
    <scope>NUCLEOTIDE SEQUENCE [LARGE SCALE GENOMIC DNA]</scope>
    <source>
        <strain evidence="1">Bajool9</strain>
    </source>
</reference>
<dbReference type="AlphaFoldDB" id="A0A445MQJ4"/>
<proteinExistence type="predicted"/>
<accession>A0A445MQJ4</accession>
<name>A0A445MQJ4_9EURY</name>
<protein>
    <submittedName>
        <fullName evidence="1">Uncharacterized protein F3.1</fullName>
    </submittedName>
</protein>